<dbReference type="AlphaFoldDB" id="A0A428YYX4"/>
<feature type="transmembrane region" description="Helical" evidence="1">
    <location>
        <begin position="224"/>
        <end position="244"/>
    </location>
</feature>
<proteinExistence type="predicted"/>
<feature type="transmembrane region" description="Helical" evidence="1">
    <location>
        <begin position="152"/>
        <end position="172"/>
    </location>
</feature>
<keyword evidence="1" id="KW-0472">Membrane</keyword>
<organism evidence="2 3">
    <name type="scientific">Kibdelosporangium aridum</name>
    <dbReference type="NCBI Taxonomy" id="2030"/>
    <lineage>
        <taxon>Bacteria</taxon>
        <taxon>Bacillati</taxon>
        <taxon>Actinomycetota</taxon>
        <taxon>Actinomycetes</taxon>
        <taxon>Pseudonocardiales</taxon>
        <taxon>Pseudonocardiaceae</taxon>
        <taxon>Kibdelosporangium</taxon>
    </lineage>
</organism>
<feature type="transmembrane region" description="Helical" evidence="1">
    <location>
        <begin position="109"/>
        <end position="131"/>
    </location>
</feature>
<dbReference type="OrthoDB" id="3693658at2"/>
<evidence type="ECO:0000313" key="2">
    <source>
        <dbReference type="EMBL" id="RSM75944.1"/>
    </source>
</evidence>
<gene>
    <name evidence="2" type="ORF">DMH04_37185</name>
</gene>
<sequence length="284" mass="31209">MAELNMRERWQIRPDTVYMAVVLWWTAAGLTMVPALFGLYETLDRVRWDDVPRLLGGFALGVALVIVAITKFDRGRPVARMALTGLAVYYTWTLIIGLSVIMAGKSQGVIILFLIEVARTLCAIAAAALSYTPTARKYFNAYNAHDTRTDKTLWVGWLWAAGIAALALQFGAEFVDNLPSHGRSWTQWATGRNAISSALTASFLLCLMPAYASIVRQFLFGRQWARVTLTVFGVLCGILAVLQITDTFTVSTVFAAIQVLATAAALVWSCLPAVNAHFLNQSPR</sequence>
<keyword evidence="1" id="KW-0812">Transmembrane</keyword>
<name>A0A428YYX4_KIBAR</name>
<reference evidence="2 3" key="1">
    <citation type="submission" date="2018-05" db="EMBL/GenBank/DDBJ databases">
        <title>Evolution of GPA BGCs.</title>
        <authorList>
            <person name="Waglechner N."/>
            <person name="Wright G.D."/>
        </authorList>
    </citation>
    <scope>NUCLEOTIDE SEQUENCE [LARGE SCALE GENOMIC DNA]</scope>
    <source>
        <strain evidence="2 3">A82846</strain>
    </source>
</reference>
<keyword evidence="1" id="KW-1133">Transmembrane helix</keyword>
<evidence type="ECO:0000313" key="3">
    <source>
        <dbReference type="Proteomes" id="UP000287547"/>
    </source>
</evidence>
<feature type="transmembrane region" description="Helical" evidence="1">
    <location>
        <begin position="51"/>
        <end position="69"/>
    </location>
</feature>
<accession>A0A428YYX4</accession>
<dbReference type="Proteomes" id="UP000287547">
    <property type="component" value="Unassembled WGS sequence"/>
</dbReference>
<evidence type="ECO:0000256" key="1">
    <source>
        <dbReference type="SAM" id="Phobius"/>
    </source>
</evidence>
<dbReference type="RefSeq" id="WP_037271865.1">
    <property type="nucleotide sequence ID" value="NZ_QHKI01000045.1"/>
</dbReference>
<feature type="transmembrane region" description="Helical" evidence="1">
    <location>
        <begin position="250"/>
        <end position="274"/>
    </location>
</feature>
<comment type="caution">
    <text evidence="2">The sequence shown here is derived from an EMBL/GenBank/DDBJ whole genome shotgun (WGS) entry which is preliminary data.</text>
</comment>
<feature type="transmembrane region" description="Helical" evidence="1">
    <location>
        <begin position="81"/>
        <end position="103"/>
    </location>
</feature>
<feature type="transmembrane region" description="Helical" evidence="1">
    <location>
        <begin position="16"/>
        <end position="39"/>
    </location>
</feature>
<protein>
    <recommendedName>
        <fullName evidence="4">Transmembrane protein</fullName>
    </recommendedName>
</protein>
<dbReference type="EMBL" id="QHKI01000045">
    <property type="protein sequence ID" value="RSM75944.1"/>
    <property type="molecule type" value="Genomic_DNA"/>
</dbReference>
<evidence type="ECO:0008006" key="4">
    <source>
        <dbReference type="Google" id="ProtNLM"/>
    </source>
</evidence>
<feature type="transmembrane region" description="Helical" evidence="1">
    <location>
        <begin position="192"/>
        <end position="212"/>
    </location>
</feature>